<evidence type="ECO:0000313" key="3">
    <source>
        <dbReference type="Proteomes" id="UP000281904"/>
    </source>
</evidence>
<accession>A0A3S4WBB8</accession>
<sequence>MKLHIHMRTIALFCMWLMITSAELALARYLGGFIVFNWIISAGLLTFITEYIANRKRGDEDSWGGL</sequence>
<dbReference type="AlphaFoldDB" id="A0A3S4WBB8"/>
<keyword evidence="1" id="KW-0472">Membrane</keyword>
<proteinExistence type="predicted"/>
<feature type="transmembrane region" description="Helical" evidence="1">
    <location>
        <begin position="34"/>
        <end position="53"/>
    </location>
</feature>
<dbReference type="Proteomes" id="UP000281904">
    <property type="component" value="Chromosome"/>
</dbReference>
<dbReference type="RefSeq" id="WP_126530479.1">
    <property type="nucleotide sequence ID" value="NZ_LR134493.1"/>
</dbReference>
<keyword evidence="1" id="KW-1133">Transmembrane helix</keyword>
<evidence type="ECO:0000313" key="2">
    <source>
        <dbReference type="EMBL" id="VEI61612.1"/>
    </source>
</evidence>
<evidence type="ECO:0000256" key="1">
    <source>
        <dbReference type="SAM" id="Phobius"/>
    </source>
</evidence>
<name>A0A3S4WBB8_SERRU</name>
<organism evidence="2 3">
    <name type="scientific">Serratia rubidaea</name>
    <name type="common">Serratia marinorubra</name>
    <dbReference type="NCBI Taxonomy" id="61652"/>
    <lineage>
        <taxon>Bacteria</taxon>
        <taxon>Pseudomonadati</taxon>
        <taxon>Pseudomonadota</taxon>
        <taxon>Gammaproteobacteria</taxon>
        <taxon>Enterobacterales</taxon>
        <taxon>Yersiniaceae</taxon>
        <taxon>Serratia</taxon>
    </lineage>
</organism>
<protein>
    <submittedName>
        <fullName evidence="2">Uncharacterized protein</fullName>
    </submittedName>
</protein>
<reference evidence="2 3" key="1">
    <citation type="submission" date="2018-12" db="EMBL/GenBank/DDBJ databases">
        <authorList>
            <consortium name="Pathogen Informatics"/>
        </authorList>
    </citation>
    <scope>NUCLEOTIDE SEQUENCE [LARGE SCALE GENOMIC DNA]</scope>
    <source>
        <strain evidence="2 3">NCTC10036</strain>
    </source>
</reference>
<gene>
    <name evidence="2" type="ORF">NCTC10036_00597</name>
</gene>
<keyword evidence="1" id="KW-0812">Transmembrane</keyword>
<dbReference type="EMBL" id="LR134493">
    <property type="protein sequence ID" value="VEI61612.1"/>
    <property type="molecule type" value="Genomic_DNA"/>
</dbReference>